<evidence type="ECO:0000313" key="1">
    <source>
        <dbReference type="EMBL" id="MBB3711490.1"/>
    </source>
</evidence>
<organism evidence="1 2">
    <name type="scientific">Limimaricola variabilis</name>
    <dbReference type="NCBI Taxonomy" id="1492771"/>
    <lineage>
        <taxon>Bacteria</taxon>
        <taxon>Pseudomonadati</taxon>
        <taxon>Pseudomonadota</taxon>
        <taxon>Alphaproteobacteria</taxon>
        <taxon>Rhodobacterales</taxon>
        <taxon>Paracoccaceae</taxon>
        <taxon>Limimaricola</taxon>
    </lineage>
</organism>
<accession>A0ABR6HLQ3</accession>
<proteinExistence type="predicted"/>
<dbReference type="InterPro" id="IPR021308">
    <property type="entry name" value="GfcB"/>
</dbReference>
<sequence>MRIRLTGALVALALLAGCGGGAGLGAALQGGLASLTGTGGAAASTAAAPAGTAADPATLRRVELATIGIVGTAQQLTASGGRETFAGPEGFTYTLHDGMLVSTRGLSHDLMAADIRQSRAALRAGGGEALRVHETLDGLDRIVRSEFACTITARGAETIEIGNRRKEARRFDENCRGEGVIFDNRYWIDGSGRIVSSRQFVNLSVAYLRSSDL</sequence>
<dbReference type="Pfam" id="PF11102">
    <property type="entry name" value="YjbF"/>
    <property type="match status" value="1"/>
</dbReference>
<dbReference type="InterPro" id="IPR023373">
    <property type="entry name" value="YmcC_sf"/>
</dbReference>
<name>A0ABR6HLQ3_9RHOB</name>
<dbReference type="SUPFAM" id="SSF159270">
    <property type="entry name" value="YmcC-like"/>
    <property type="match status" value="1"/>
</dbReference>
<dbReference type="Gene3D" id="2.40.360.10">
    <property type="entry name" value="YmcC-like"/>
    <property type="match status" value="1"/>
</dbReference>
<comment type="caution">
    <text evidence="1">The sequence shown here is derived from an EMBL/GenBank/DDBJ whole genome shotgun (WGS) entry which is preliminary data.</text>
</comment>
<reference evidence="1 2" key="1">
    <citation type="submission" date="2020-08" db="EMBL/GenBank/DDBJ databases">
        <title>Genomic Encyclopedia of Type Strains, Phase III (KMG-III): the genomes of soil and plant-associated and newly described type strains.</title>
        <authorList>
            <person name="Whitman W."/>
        </authorList>
    </citation>
    <scope>NUCLEOTIDE SEQUENCE [LARGE SCALE GENOMIC DNA]</scope>
    <source>
        <strain evidence="1 2">CECT 8572</strain>
    </source>
</reference>
<dbReference type="EMBL" id="JACIBX010000002">
    <property type="protein sequence ID" value="MBB3711490.1"/>
    <property type="molecule type" value="Genomic_DNA"/>
</dbReference>
<dbReference type="PROSITE" id="PS51257">
    <property type="entry name" value="PROKAR_LIPOPROTEIN"/>
    <property type="match status" value="1"/>
</dbReference>
<evidence type="ECO:0008006" key="3">
    <source>
        <dbReference type="Google" id="ProtNLM"/>
    </source>
</evidence>
<dbReference type="Proteomes" id="UP000576152">
    <property type="component" value="Unassembled WGS sequence"/>
</dbReference>
<protein>
    <recommendedName>
        <fullName evidence="3">Group 4 capsule polysaccharide lipoprotein gfcB, YjbF</fullName>
    </recommendedName>
</protein>
<evidence type="ECO:0000313" key="2">
    <source>
        <dbReference type="Proteomes" id="UP000576152"/>
    </source>
</evidence>
<gene>
    <name evidence="1" type="ORF">FHS00_001052</name>
</gene>
<keyword evidence="2" id="KW-1185">Reference proteome</keyword>